<proteinExistence type="predicted"/>
<evidence type="ECO:0000256" key="1">
    <source>
        <dbReference type="SAM" id="SignalP"/>
    </source>
</evidence>
<gene>
    <name evidence="2" type="ORF">Lsan_0050</name>
</gene>
<keyword evidence="1" id="KW-0732">Signal</keyword>
<evidence type="ECO:0000313" key="2">
    <source>
        <dbReference type="EMBL" id="KTD70368.1"/>
    </source>
</evidence>
<dbReference type="InterPro" id="IPR039555">
    <property type="entry name" value="TraF/TrbB"/>
</dbReference>
<name>A0A0W0ZN49_9GAMM</name>
<sequence length="261" mass="29987">MMKRLVFFLMLLATQVQADFVKVPAHGFHWYSLDAKEPKIKPQELPKKSAPHPTPYEQLMEVRRATLNKLAQALMNPSFEGTLDYMKAQQAYAKNNQKFVQYWQEVLMTHPELDHTLNFPTDNSAIAIRNDSMNLLMERVIKEGAKRYGLILFYRGNSSISQKMISHLVPFVMHTHFAMISVTTDGQPIDGLPNPKNIPLEVVQQTMNFQSRYMPALFLVDLKTQKMSPLSYGYVSVAELKERLLDVATHYKRFSYEGVGA</sequence>
<dbReference type="Pfam" id="PF13728">
    <property type="entry name" value="TraF"/>
    <property type="match status" value="1"/>
</dbReference>
<dbReference type="InterPro" id="IPR014110">
    <property type="entry name" value="TraF"/>
</dbReference>
<reference evidence="2 3" key="1">
    <citation type="submission" date="2015-11" db="EMBL/GenBank/DDBJ databases">
        <title>Genomic analysis of 38 Legionella species identifies large and diverse effector repertoires.</title>
        <authorList>
            <person name="Burstein D."/>
            <person name="Amaro F."/>
            <person name="Zusman T."/>
            <person name="Lifshitz Z."/>
            <person name="Cohen O."/>
            <person name="Gilbert J.A."/>
            <person name="Pupko T."/>
            <person name="Shuman H.A."/>
            <person name="Segal G."/>
        </authorList>
    </citation>
    <scope>NUCLEOTIDE SEQUENCE [LARGE SCALE GENOMIC DNA]</scope>
    <source>
        <strain evidence="2 3">SC-63-C7</strain>
    </source>
</reference>
<dbReference type="STRING" id="45074.Lsan_0050"/>
<feature type="signal peptide" evidence="1">
    <location>
        <begin position="1"/>
        <end position="18"/>
    </location>
</feature>
<evidence type="ECO:0000313" key="3">
    <source>
        <dbReference type="Proteomes" id="UP000054703"/>
    </source>
</evidence>
<accession>A0A0W0ZN49</accession>
<dbReference type="NCBIfam" id="TIGR02739">
    <property type="entry name" value="TraF"/>
    <property type="match status" value="1"/>
</dbReference>
<protein>
    <submittedName>
        <fullName evidence="2">Putative conjugative transfer protein TraF</fullName>
    </submittedName>
</protein>
<dbReference type="RefSeq" id="WP_237761994.1">
    <property type="nucleotide sequence ID" value="NZ_CAAAIH010000031.1"/>
</dbReference>
<keyword evidence="3" id="KW-1185">Reference proteome</keyword>
<dbReference type="EMBL" id="LNYU01000002">
    <property type="protein sequence ID" value="KTD70368.1"/>
    <property type="molecule type" value="Genomic_DNA"/>
</dbReference>
<dbReference type="Proteomes" id="UP000054703">
    <property type="component" value="Unassembled WGS sequence"/>
</dbReference>
<feature type="chain" id="PRO_5006918854" evidence="1">
    <location>
        <begin position="19"/>
        <end position="261"/>
    </location>
</feature>
<comment type="caution">
    <text evidence="2">The sequence shown here is derived from an EMBL/GenBank/DDBJ whole genome shotgun (WGS) entry which is preliminary data.</text>
</comment>
<organism evidence="2 3">
    <name type="scientific">Legionella santicrucis</name>
    <dbReference type="NCBI Taxonomy" id="45074"/>
    <lineage>
        <taxon>Bacteria</taxon>
        <taxon>Pseudomonadati</taxon>
        <taxon>Pseudomonadota</taxon>
        <taxon>Gammaproteobacteria</taxon>
        <taxon>Legionellales</taxon>
        <taxon>Legionellaceae</taxon>
        <taxon>Legionella</taxon>
    </lineage>
</organism>
<dbReference type="PATRIC" id="fig|45074.5.peg.56"/>
<dbReference type="AlphaFoldDB" id="A0A0W0ZN49"/>